<dbReference type="SUPFAM" id="SSF50729">
    <property type="entry name" value="PH domain-like"/>
    <property type="match status" value="2"/>
</dbReference>
<dbReference type="Pfam" id="PF02174">
    <property type="entry name" value="IRS"/>
    <property type="match status" value="1"/>
</dbReference>
<dbReference type="PROSITE" id="PS50003">
    <property type="entry name" value="PH_DOMAIN"/>
    <property type="match status" value="1"/>
</dbReference>
<feature type="compositionally biased region" description="Basic and acidic residues" evidence="1">
    <location>
        <begin position="441"/>
        <end position="464"/>
    </location>
</feature>
<dbReference type="PANTHER" id="PTHR21258:SF62">
    <property type="entry name" value="INSULIN RECEPTOR SUBSTRATE 1"/>
    <property type="match status" value="1"/>
</dbReference>
<dbReference type="InterPro" id="IPR050996">
    <property type="entry name" value="Docking_Protein_DOK"/>
</dbReference>
<evidence type="ECO:0000259" key="2">
    <source>
        <dbReference type="PROSITE" id="PS50003"/>
    </source>
</evidence>
<protein>
    <recommendedName>
        <fullName evidence="6">Docking protein 1</fullName>
    </recommendedName>
</protein>
<feature type="compositionally biased region" description="Polar residues" evidence="1">
    <location>
        <begin position="583"/>
        <end position="598"/>
    </location>
</feature>
<evidence type="ECO:0000259" key="3">
    <source>
        <dbReference type="PROSITE" id="PS51064"/>
    </source>
</evidence>
<dbReference type="PANTHER" id="PTHR21258">
    <property type="entry name" value="DOCKING PROTEIN RELATED"/>
    <property type="match status" value="1"/>
</dbReference>
<feature type="compositionally biased region" description="Basic and acidic residues" evidence="1">
    <location>
        <begin position="413"/>
        <end position="433"/>
    </location>
</feature>
<name>A0ABD3VV82_SINWO</name>
<feature type="region of interest" description="Disordered" evidence="1">
    <location>
        <begin position="377"/>
        <end position="526"/>
    </location>
</feature>
<dbReference type="PROSITE" id="PS51064">
    <property type="entry name" value="IRS_PTB"/>
    <property type="match status" value="1"/>
</dbReference>
<comment type="caution">
    <text evidence="4">The sequence shown here is derived from an EMBL/GenBank/DDBJ whole genome shotgun (WGS) entry which is preliminary data.</text>
</comment>
<accession>A0ABD3VV82</accession>
<dbReference type="AlphaFoldDB" id="A0ABD3VV82"/>
<reference evidence="4 5" key="1">
    <citation type="submission" date="2024-11" db="EMBL/GenBank/DDBJ databases">
        <title>Chromosome-level genome assembly of the freshwater bivalve Anodonta woodiana.</title>
        <authorList>
            <person name="Chen X."/>
        </authorList>
    </citation>
    <scope>NUCLEOTIDE SEQUENCE [LARGE SCALE GENOMIC DNA]</scope>
    <source>
        <strain evidence="4">MN2024</strain>
        <tissue evidence="4">Gills</tissue>
    </source>
</reference>
<evidence type="ECO:0000313" key="5">
    <source>
        <dbReference type="Proteomes" id="UP001634394"/>
    </source>
</evidence>
<dbReference type="SMART" id="SM00310">
    <property type="entry name" value="PTBI"/>
    <property type="match status" value="1"/>
</dbReference>
<feature type="compositionally biased region" description="Acidic residues" evidence="1">
    <location>
        <begin position="666"/>
        <end position="679"/>
    </location>
</feature>
<dbReference type="Proteomes" id="UP001634394">
    <property type="component" value="Unassembled WGS sequence"/>
</dbReference>
<keyword evidence="5" id="KW-1185">Reference proteome</keyword>
<dbReference type="SMART" id="SM01244">
    <property type="entry name" value="IRS"/>
    <property type="match status" value="1"/>
</dbReference>
<sequence>MASDASTVVKSGDIFIEVTKFLGKSWQQRFCVLHRKTDKEHADLCIYDSKEDFYNKPKKPYKKIILENVKYIDKSIKSSKENKEYLLEFKCGREKQIVKFLTEEDCNNWESLLKDTVDICTDGTEERSSASVNEDSAGSGVFTENFMYDRTEQAISFDVKIDENDSARRCHLKGNYTIHISSTSIGLLDNKQNVVYSWPYSYIRRYGVENNKNVFVIEVGRKCDSGEGQFRFQTRKAQEINDLAQSHFYQMQKSQNPLAIMAPLISQQVAKRQDSDESNVSPRLQKKKQPSVSSRDGSNSSWVGSNNNTEAEKQSATYGRKSGKKSPDVIPRVRSADTHSGNGSESDRRSVPLPPVSHTSSHLLPNFQKELEEKLNKGDHKFSEVNAENNAVQQIAEEEPDDLRQNPKNPSNEGKRGSDKEKKKKESEKENSKKFSFFLKRNKENERVKSKDIKSDVTKYDQKPQRPVPNPGSRFYEEVDIPETVANTQSKELYSEPFEHTKNKKKLASTKSNEGKIPPPVAKKPQEIYSEPIMSANPQNMYSEVVKPGESGDSVVYSEANKVRQDAWKKYGEADKFHDEDYTNIQAARELQQQTSNEPPLPPRPSDFDNDADGIYDGDCYYNRLDFEKKMTNFKSKPASDGHIYGTSSGPVGPLPEQNYESVSSGEEEEEEEEEEESQYAEADINPHNAYEEAKPKPPQPKPLLPKSQKRAPPENLYEDI</sequence>
<organism evidence="4 5">
    <name type="scientific">Sinanodonta woodiana</name>
    <name type="common">Chinese pond mussel</name>
    <name type="synonym">Anodonta woodiana</name>
    <dbReference type="NCBI Taxonomy" id="1069815"/>
    <lineage>
        <taxon>Eukaryota</taxon>
        <taxon>Metazoa</taxon>
        <taxon>Spiralia</taxon>
        <taxon>Lophotrochozoa</taxon>
        <taxon>Mollusca</taxon>
        <taxon>Bivalvia</taxon>
        <taxon>Autobranchia</taxon>
        <taxon>Heteroconchia</taxon>
        <taxon>Palaeoheterodonta</taxon>
        <taxon>Unionida</taxon>
        <taxon>Unionoidea</taxon>
        <taxon>Unionidae</taxon>
        <taxon>Unioninae</taxon>
        <taxon>Sinanodonta</taxon>
    </lineage>
</organism>
<proteinExistence type="predicted"/>
<feature type="domain" description="IRS-type PTB" evidence="3">
    <location>
        <begin position="153"/>
        <end position="258"/>
    </location>
</feature>
<dbReference type="InterPro" id="IPR001849">
    <property type="entry name" value="PH_domain"/>
</dbReference>
<feature type="region of interest" description="Disordered" evidence="1">
    <location>
        <begin position="634"/>
        <end position="721"/>
    </location>
</feature>
<feature type="compositionally biased region" description="Low complexity" evidence="1">
    <location>
        <begin position="297"/>
        <end position="308"/>
    </location>
</feature>
<evidence type="ECO:0000313" key="4">
    <source>
        <dbReference type="EMBL" id="KAL3864418.1"/>
    </source>
</evidence>
<dbReference type="InterPro" id="IPR011993">
    <property type="entry name" value="PH-like_dom_sf"/>
</dbReference>
<dbReference type="Gene3D" id="2.30.29.30">
    <property type="entry name" value="Pleckstrin-homology domain (PH domain)/Phosphotyrosine-binding domain (PTB)"/>
    <property type="match status" value="2"/>
</dbReference>
<dbReference type="EMBL" id="JBJQND010000010">
    <property type="protein sequence ID" value="KAL3864418.1"/>
    <property type="molecule type" value="Genomic_DNA"/>
</dbReference>
<feature type="region of interest" description="Disordered" evidence="1">
    <location>
        <begin position="269"/>
        <end position="363"/>
    </location>
</feature>
<gene>
    <name evidence="4" type="ORF">ACJMK2_006102</name>
</gene>
<evidence type="ECO:0008006" key="6">
    <source>
        <dbReference type="Google" id="ProtNLM"/>
    </source>
</evidence>
<feature type="region of interest" description="Disordered" evidence="1">
    <location>
        <begin position="579"/>
        <end position="619"/>
    </location>
</feature>
<evidence type="ECO:0000256" key="1">
    <source>
        <dbReference type="SAM" id="MobiDB-lite"/>
    </source>
</evidence>
<feature type="domain" description="PH" evidence="2">
    <location>
        <begin position="7"/>
        <end position="118"/>
    </location>
</feature>
<dbReference type="Pfam" id="PF00169">
    <property type="entry name" value="PH"/>
    <property type="match status" value="1"/>
</dbReference>
<dbReference type="InterPro" id="IPR002404">
    <property type="entry name" value="IRS_PTB"/>
</dbReference>